<keyword evidence="2" id="KW-0418">Kinase</keyword>
<dbReference type="PROSITE" id="PS50011">
    <property type="entry name" value="PROTEIN_KINASE_DOM"/>
    <property type="match status" value="1"/>
</dbReference>
<evidence type="ECO:0000259" key="1">
    <source>
        <dbReference type="PROSITE" id="PS50011"/>
    </source>
</evidence>
<dbReference type="STRING" id="66969.Lwal_0171"/>
<protein>
    <submittedName>
        <fullName evidence="2">Serine/threonine-protein kinase</fullName>
    </submittedName>
</protein>
<dbReference type="OrthoDB" id="9801841at2"/>
<proteinExistence type="predicted"/>
<dbReference type="EMBL" id="LNZB01000005">
    <property type="protein sequence ID" value="KTD82952.1"/>
    <property type="molecule type" value="Genomic_DNA"/>
</dbReference>
<dbReference type="GO" id="GO:0005524">
    <property type="term" value="F:ATP binding"/>
    <property type="evidence" value="ECO:0007669"/>
    <property type="project" value="InterPro"/>
</dbReference>
<dbReference type="InterPro" id="IPR011009">
    <property type="entry name" value="Kinase-like_dom_sf"/>
</dbReference>
<evidence type="ECO:0000313" key="3">
    <source>
        <dbReference type="Proteomes" id="UP000054729"/>
    </source>
</evidence>
<feature type="domain" description="Protein kinase" evidence="1">
    <location>
        <begin position="80"/>
        <end position="414"/>
    </location>
</feature>
<evidence type="ECO:0000313" key="2">
    <source>
        <dbReference type="EMBL" id="KTD82952.1"/>
    </source>
</evidence>
<dbReference type="PATRIC" id="fig|66969.6.peg.188"/>
<organism evidence="2 3">
    <name type="scientific">Legionella waltersii</name>
    <dbReference type="NCBI Taxonomy" id="66969"/>
    <lineage>
        <taxon>Bacteria</taxon>
        <taxon>Pseudomonadati</taxon>
        <taxon>Pseudomonadota</taxon>
        <taxon>Gammaproteobacteria</taxon>
        <taxon>Legionellales</taxon>
        <taxon>Legionellaceae</taxon>
        <taxon>Legionella</taxon>
    </lineage>
</organism>
<comment type="caution">
    <text evidence="2">The sequence shown here is derived from an EMBL/GenBank/DDBJ whole genome shotgun (WGS) entry which is preliminary data.</text>
</comment>
<keyword evidence="2" id="KW-0808">Transferase</keyword>
<gene>
    <name evidence="2" type="ORF">Lwal_0171</name>
</gene>
<accession>A0A0W1ANV9</accession>
<dbReference type="PANTHER" id="PTHR44167">
    <property type="entry name" value="OVARIAN-SPECIFIC SERINE/THREONINE-PROTEIN KINASE LOK-RELATED"/>
    <property type="match status" value="1"/>
</dbReference>
<sequence length="516" mass="58761">MFNRFFSNPRAPKKQLHDVVYPSIVQQKKLMDQHLPLLNATQIQQVTQQIKQSKNSPPFCLNSTPDIPFRILYDGDNTYVLSDIVLGAGGEGIMMAGQLIDKQGNSSWLAIKECFPGKEMRDMVLMLLSDERKFLENYEHFVRILYTKKHPNKDYDDLSQRELIDFFQKHLLTEITPITKEKSLQDAVKNQTILKELGIPATVFSTEMLVYFVMPLLRGNDLVTLSGSRETNPTMIFDVIIDSAKTNPDAALQWGPFVTSYAQVIDSTMEQVSELHRKNYLHRDIKPHNLMLMDTRDVQLIDFGSAAMMHEGVYVANDTAASTPGYISPQQAEYAQFHPQDSYHFTRADDLHSLGITLKELHAQRLIEAIFTLYPDLEKRFTGIPQALSDLHAQKPTARLHAMQFLSEHFNHFVQALEVKQGLLLQHDDNYEKLVATIERYRLACYESTSKSTDVSLIINGKEFSTTFAHDLLMGELSSEDIAKNLLKIKQLYEESSEISAEDVVESISSPTLKPP</sequence>
<dbReference type="SMART" id="SM00220">
    <property type="entry name" value="S_TKc"/>
    <property type="match status" value="1"/>
</dbReference>
<dbReference type="GO" id="GO:0004672">
    <property type="term" value="F:protein kinase activity"/>
    <property type="evidence" value="ECO:0007669"/>
    <property type="project" value="InterPro"/>
</dbReference>
<dbReference type="Gene3D" id="1.10.510.10">
    <property type="entry name" value="Transferase(Phosphotransferase) domain 1"/>
    <property type="match status" value="1"/>
</dbReference>
<dbReference type="PROSITE" id="PS00108">
    <property type="entry name" value="PROTEIN_KINASE_ST"/>
    <property type="match status" value="1"/>
</dbReference>
<dbReference type="SUPFAM" id="SSF56112">
    <property type="entry name" value="Protein kinase-like (PK-like)"/>
    <property type="match status" value="1"/>
</dbReference>
<dbReference type="Pfam" id="PF00069">
    <property type="entry name" value="Pkinase"/>
    <property type="match status" value="1"/>
</dbReference>
<dbReference type="AlphaFoldDB" id="A0A0W1ANV9"/>
<dbReference type="InterPro" id="IPR008271">
    <property type="entry name" value="Ser/Thr_kinase_AS"/>
</dbReference>
<reference evidence="2 3" key="1">
    <citation type="submission" date="2015-11" db="EMBL/GenBank/DDBJ databases">
        <title>Genomic analysis of 38 Legionella species identifies large and diverse effector repertoires.</title>
        <authorList>
            <person name="Burstein D."/>
            <person name="Amaro F."/>
            <person name="Zusman T."/>
            <person name="Lifshitz Z."/>
            <person name="Cohen O."/>
            <person name="Gilbert J.A."/>
            <person name="Pupko T."/>
            <person name="Shuman H.A."/>
            <person name="Segal G."/>
        </authorList>
    </citation>
    <scope>NUCLEOTIDE SEQUENCE [LARGE SCALE GENOMIC DNA]</scope>
    <source>
        <strain evidence="2 3">ATCC 51914</strain>
    </source>
</reference>
<dbReference type="InterPro" id="IPR000719">
    <property type="entry name" value="Prot_kinase_dom"/>
</dbReference>
<keyword evidence="3" id="KW-1185">Reference proteome</keyword>
<name>A0A0W1ANV9_9GAMM</name>
<dbReference type="RefSeq" id="WP_058479046.1">
    <property type="nucleotide sequence ID" value="NZ_CAAAIQ010000030.1"/>
</dbReference>
<dbReference type="PANTHER" id="PTHR44167:SF24">
    <property type="entry name" value="SERINE_THREONINE-PROTEIN KINASE CHK2"/>
    <property type="match status" value="1"/>
</dbReference>
<dbReference type="Proteomes" id="UP000054729">
    <property type="component" value="Unassembled WGS sequence"/>
</dbReference>